<name>A0ABW2YJW2_9GAMM</name>
<accession>A0ABW2YJW2</accession>
<sequence length="140" mass="15079">MTCVLRAGGTDFDVDACVASFPVTPHSIWRRGEPRYPQSNPDGEKHGTSGIRILVSKSDFSDLRRQITDAVEFLLLHQDAVQALASGSGVESVTLDFGVEMSWPSWPSFTFPPELLSLSGSAGVAVCLSVYPFNAESDDA</sequence>
<gene>
    <name evidence="1" type="ORF">ACFQ0E_17740</name>
</gene>
<evidence type="ECO:0000313" key="2">
    <source>
        <dbReference type="Proteomes" id="UP001597110"/>
    </source>
</evidence>
<dbReference type="Proteomes" id="UP001597110">
    <property type="component" value="Unassembled WGS sequence"/>
</dbReference>
<dbReference type="EMBL" id="JBHTIF010000005">
    <property type="protein sequence ID" value="MFD0727440.1"/>
    <property type="molecule type" value="Genomic_DNA"/>
</dbReference>
<evidence type="ECO:0000313" key="1">
    <source>
        <dbReference type="EMBL" id="MFD0727440.1"/>
    </source>
</evidence>
<dbReference type="RefSeq" id="WP_386826109.1">
    <property type="nucleotide sequence ID" value="NZ_JBHTIF010000005.1"/>
</dbReference>
<evidence type="ECO:0008006" key="3">
    <source>
        <dbReference type="Google" id="ProtNLM"/>
    </source>
</evidence>
<reference evidence="2" key="1">
    <citation type="journal article" date="2019" name="Int. J. Syst. Evol. Microbiol.">
        <title>The Global Catalogue of Microorganisms (GCM) 10K type strain sequencing project: providing services to taxonomists for standard genome sequencing and annotation.</title>
        <authorList>
            <consortium name="The Broad Institute Genomics Platform"/>
            <consortium name="The Broad Institute Genome Sequencing Center for Infectious Disease"/>
            <person name="Wu L."/>
            <person name="Ma J."/>
        </authorList>
    </citation>
    <scope>NUCLEOTIDE SEQUENCE [LARGE SCALE GENOMIC DNA]</scope>
    <source>
        <strain evidence="2">CCUG 55585</strain>
    </source>
</reference>
<comment type="caution">
    <text evidence="1">The sequence shown here is derived from an EMBL/GenBank/DDBJ whole genome shotgun (WGS) entry which is preliminary data.</text>
</comment>
<keyword evidence="2" id="KW-1185">Reference proteome</keyword>
<protein>
    <recommendedName>
        <fullName evidence="3">DUF4279 domain-containing protein</fullName>
    </recommendedName>
</protein>
<proteinExistence type="predicted"/>
<organism evidence="1 2">
    <name type="scientific">Lysobacter brunescens</name>
    <dbReference type="NCBI Taxonomy" id="262323"/>
    <lineage>
        <taxon>Bacteria</taxon>
        <taxon>Pseudomonadati</taxon>
        <taxon>Pseudomonadota</taxon>
        <taxon>Gammaproteobacteria</taxon>
        <taxon>Lysobacterales</taxon>
        <taxon>Lysobacteraceae</taxon>
        <taxon>Lysobacter</taxon>
    </lineage>
</organism>